<dbReference type="OrthoDB" id="9812065at2"/>
<dbReference type="RefSeq" id="WP_104207941.1">
    <property type="nucleotide sequence ID" value="NZ_PHNF01000001.1"/>
</dbReference>
<organism evidence="2 3">
    <name type="scientific">Mesoplasma corruscae</name>
    <dbReference type="NCBI Taxonomy" id="216874"/>
    <lineage>
        <taxon>Bacteria</taxon>
        <taxon>Bacillati</taxon>
        <taxon>Mycoplasmatota</taxon>
        <taxon>Mollicutes</taxon>
        <taxon>Entomoplasmatales</taxon>
        <taxon>Entomoplasmataceae</taxon>
        <taxon>Mesoplasma</taxon>
    </lineage>
</organism>
<dbReference type="SUPFAM" id="SSF88713">
    <property type="entry name" value="Glycoside hydrolase/deacetylase"/>
    <property type="match status" value="1"/>
</dbReference>
<dbReference type="InterPro" id="IPR050248">
    <property type="entry name" value="Polysacc_deacetylase_ArnD"/>
</dbReference>
<proteinExistence type="predicted"/>
<comment type="caution">
    <text evidence="2">The sequence shown here is derived from an EMBL/GenBank/DDBJ whole genome shotgun (WGS) entry which is preliminary data.</text>
</comment>
<dbReference type="InterPro" id="IPR002509">
    <property type="entry name" value="NODB_dom"/>
</dbReference>
<reference evidence="2 3" key="1">
    <citation type="submission" date="2017-11" db="EMBL/GenBank/DDBJ databases">
        <title>Genome sequence of Mesoplasma corruscae ELCA-2 (ATCC 49579).</title>
        <authorList>
            <person name="Lo W.-S."/>
            <person name="Kuo C.-H."/>
        </authorList>
    </citation>
    <scope>NUCLEOTIDE SEQUENCE [LARGE SCALE GENOMIC DNA]</scope>
    <source>
        <strain evidence="2 3">ELCA-2</strain>
    </source>
</reference>
<dbReference type="CDD" id="cd10917">
    <property type="entry name" value="CE4_NodB_like_6s_7s"/>
    <property type="match status" value="1"/>
</dbReference>
<dbReference type="EMBL" id="PHNF01000001">
    <property type="protein sequence ID" value="PPE06778.1"/>
    <property type="molecule type" value="Genomic_DNA"/>
</dbReference>
<evidence type="ECO:0000313" key="3">
    <source>
        <dbReference type="Proteomes" id="UP000239785"/>
    </source>
</evidence>
<keyword evidence="3" id="KW-1185">Reference proteome</keyword>
<name>A0A2S5RHL9_9MOLU</name>
<accession>A0A2S5RHL9</accession>
<dbReference type="Proteomes" id="UP000239785">
    <property type="component" value="Unassembled WGS sequence"/>
</dbReference>
<dbReference type="Pfam" id="PF01522">
    <property type="entry name" value="Polysacc_deac_1"/>
    <property type="match status" value="1"/>
</dbReference>
<protein>
    <submittedName>
        <fullName evidence="2">Peptidoglycan-N-acetylglucosamine deacetylase</fullName>
    </submittedName>
</protein>
<dbReference type="AlphaFoldDB" id="A0A2S5RHL9"/>
<dbReference type="InterPro" id="IPR011330">
    <property type="entry name" value="Glyco_hydro/deAcase_b/a-brl"/>
</dbReference>
<dbReference type="PANTHER" id="PTHR10587">
    <property type="entry name" value="GLYCOSYL TRANSFERASE-RELATED"/>
    <property type="match status" value="1"/>
</dbReference>
<feature type="domain" description="NodB homology" evidence="1">
    <location>
        <begin position="38"/>
        <end position="228"/>
    </location>
</feature>
<dbReference type="GO" id="GO:0016810">
    <property type="term" value="F:hydrolase activity, acting on carbon-nitrogen (but not peptide) bonds"/>
    <property type="evidence" value="ECO:0007669"/>
    <property type="project" value="InterPro"/>
</dbReference>
<sequence length="246" mass="29037">MKKSWKITVVFVIFIGLLFNVITINHNKEVNKIKTDKRVVMLTFDDGPSSYADNKIMDILDHFDVKVTFFMTGINLQKYKSDIGIKKVVDRMIKSGHSLGNHSYFHNKYINYQKILINELDAVNLMIQNIYLENGIKIDKKDIPIRMPYLQYYKGLGYVIQRIKNPFWIRGYLGTDYLEQVTGKDKILNQYVKHLKKGQIFVAHSKDYAKVWLPELIQNLKAKKYNFANFTQNERFHYSNYGKLVF</sequence>
<gene>
    <name evidence="2" type="ORF">MCORR_v1c04090</name>
</gene>
<dbReference type="GO" id="GO:0005975">
    <property type="term" value="P:carbohydrate metabolic process"/>
    <property type="evidence" value="ECO:0007669"/>
    <property type="project" value="InterPro"/>
</dbReference>
<dbReference type="PROSITE" id="PS51677">
    <property type="entry name" value="NODB"/>
    <property type="match status" value="1"/>
</dbReference>
<evidence type="ECO:0000259" key="1">
    <source>
        <dbReference type="PROSITE" id="PS51677"/>
    </source>
</evidence>
<dbReference type="Gene3D" id="3.20.20.370">
    <property type="entry name" value="Glycoside hydrolase/deacetylase"/>
    <property type="match status" value="1"/>
</dbReference>
<evidence type="ECO:0000313" key="2">
    <source>
        <dbReference type="EMBL" id="PPE06778.1"/>
    </source>
</evidence>